<dbReference type="Pfam" id="PF00930">
    <property type="entry name" value="DPPIV_N"/>
    <property type="match status" value="1"/>
</dbReference>
<accession>A0A2S7UQM8</accession>
<evidence type="ECO:0000256" key="1">
    <source>
        <dbReference type="SAM" id="SignalP"/>
    </source>
</evidence>
<dbReference type="InterPro" id="IPR002469">
    <property type="entry name" value="Peptidase_S9B_N"/>
</dbReference>
<organism evidence="4 5">
    <name type="scientific">Psychrosphaera saromensis</name>
    <dbReference type="NCBI Taxonomy" id="716813"/>
    <lineage>
        <taxon>Bacteria</taxon>
        <taxon>Pseudomonadati</taxon>
        <taxon>Pseudomonadota</taxon>
        <taxon>Gammaproteobacteria</taxon>
        <taxon>Alteromonadales</taxon>
        <taxon>Pseudoalteromonadaceae</taxon>
        <taxon>Psychrosphaera</taxon>
    </lineage>
</organism>
<dbReference type="GO" id="GO:0006508">
    <property type="term" value="P:proteolysis"/>
    <property type="evidence" value="ECO:0007669"/>
    <property type="project" value="InterPro"/>
</dbReference>
<comment type="caution">
    <text evidence="4">The sequence shown here is derived from an EMBL/GenBank/DDBJ whole genome shotgun (WGS) entry which is preliminary data.</text>
</comment>
<dbReference type="EMBL" id="MSCH01000003">
    <property type="protein sequence ID" value="PQJ52294.1"/>
    <property type="molecule type" value="Genomic_DNA"/>
</dbReference>
<dbReference type="InterPro" id="IPR050278">
    <property type="entry name" value="Serine_Prot_S9B/DPPIV"/>
</dbReference>
<dbReference type="InterPro" id="IPR001375">
    <property type="entry name" value="Peptidase_S9_cat"/>
</dbReference>
<reference evidence="4 5" key="1">
    <citation type="submission" date="2016-12" db="EMBL/GenBank/DDBJ databases">
        <title>Diversity of luminous bacteria.</title>
        <authorList>
            <person name="Yoshizawa S."/>
            <person name="Kogure K."/>
        </authorList>
    </citation>
    <scope>NUCLEOTIDE SEQUENCE [LARGE SCALE GENOMIC DNA]</scope>
    <source>
        <strain evidence="4 5">SA4-48</strain>
    </source>
</reference>
<dbReference type="Gene3D" id="2.140.10.30">
    <property type="entry name" value="Dipeptidylpeptidase IV, N-terminal domain"/>
    <property type="match status" value="1"/>
</dbReference>
<evidence type="ECO:0000259" key="3">
    <source>
        <dbReference type="Pfam" id="PF00930"/>
    </source>
</evidence>
<dbReference type="InterPro" id="IPR029058">
    <property type="entry name" value="AB_hydrolase_fold"/>
</dbReference>
<dbReference type="SUPFAM" id="SSF53474">
    <property type="entry name" value="alpha/beta-Hydrolases"/>
    <property type="match status" value="1"/>
</dbReference>
<dbReference type="PANTHER" id="PTHR11731">
    <property type="entry name" value="PROTEASE FAMILY S9B,C DIPEPTIDYL-PEPTIDASE IV-RELATED"/>
    <property type="match status" value="1"/>
</dbReference>
<feature type="signal peptide" evidence="1">
    <location>
        <begin position="1"/>
        <end position="22"/>
    </location>
</feature>
<protein>
    <submittedName>
        <fullName evidence="4">S9 family peptidase</fullName>
    </submittedName>
</protein>
<dbReference type="Proteomes" id="UP000239007">
    <property type="component" value="Unassembled WGS sequence"/>
</dbReference>
<name>A0A2S7UQM8_9GAMM</name>
<dbReference type="GO" id="GO:0008239">
    <property type="term" value="F:dipeptidyl-peptidase activity"/>
    <property type="evidence" value="ECO:0007669"/>
    <property type="project" value="TreeGrafter"/>
</dbReference>
<keyword evidence="1" id="KW-0732">Signal</keyword>
<gene>
    <name evidence="4" type="ORF">BTO11_00550</name>
</gene>
<dbReference type="Pfam" id="PF00326">
    <property type="entry name" value="Peptidase_S9"/>
    <property type="match status" value="1"/>
</dbReference>
<dbReference type="GO" id="GO:0008236">
    <property type="term" value="F:serine-type peptidase activity"/>
    <property type="evidence" value="ECO:0007669"/>
    <property type="project" value="InterPro"/>
</dbReference>
<dbReference type="SUPFAM" id="SSF82171">
    <property type="entry name" value="DPP6 N-terminal domain-like"/>
    <property type="match status" value="1"/>
</dbReference>
<evidence type="ECO:0000259" key="2">
    <source>
        <dbReference type="Pfam" id="PF00326"/>
    </source>
</evidence>
<dbReference type="AlphaFoldDB" id="A0A2S7UQM8"/>
<sequence>MMNKLFSTLLAGLMALSSTAQAEKISLERIYSDPSLSGKTPKNLTVSPDGKRATYIQSRTDDYNRYDLWEYNVESGKRSMLVDSKALMSGSENLSDEEKARRERLRIYGKGILQYTWSADGKALMFPLAGDVYYYELAAKKAVKLTNSEGFATDVKFSPKGNYISYVLDQNLYIIDIKSGKTKALTTLGGGDIKYAMAEFVAQEEIDRMTGYWWSGDESKIALTKVDMSPVKVVTRNEIYADSIKLVDQRYPFAGTPNVNIELGIMDVAGKADDIRWIALGEDQVEGKGADKDIYLARGKWLPNNKTFSYQWQNRTQQLLELRFVNADSLEQQTIIQEKSDTWVNIHDSLKFLDNSFIWGSERDGFHHLYQFDYQGKLIAQLTKGDWVVDALKAVNTKTGDIFFTGRKDTPLESQVYKVNLNKPNVITRVSKRDGYHRVNFSKDASIYLDSYSNIMQPTQVSLHKANGQHITWMEENKVDKDHPFYPYKSDFIKPRFGTLTAEDGQTLYYRIFEPVGFEGKRPVINFVYGGPGSQQITNSWSGRNALFQHLTQKGYVVFTLDNRGSANRGKKFEDPIYKHLGNVELKDQLTGIEYVKTLDFVDPNRIGIYGHSYGGYMTIMGMFKASDVYKVGVSGSPVTDWGLYDTHYTERFAGHPGKNNKDYEISNVFQYAEGLKGDLLIYHGMADDNVLFTNSTKLFKHLQDLGKPFDVMTYPGSKHSIRGKKTGLHLAKTIVRYFDKNL</sequence>
<proteinExistence type="predicted"/>
<dbReference type="PANTHER" id="PTHR11731:SF193">
    <property type="entry name" value="DIPEPTIDYL PEPTIDASE 9"/>
    <property type="match status" value="1"/>
</dbReference>
<feature type="domain" description="Dipeptidylpeptidase IV N-terminal" evidence="3">
    <location>
        <begin position="127"/>
        <end position="458"/>
    </location>
</feature>
<dbReference type="Gene3D" id="3.40.50.1820">
    <property type="entry name" value="alpha/beta hydrolase"/>
    <property type="match status" value="1"/>
</dbReference>
<feature type="domain" description="Peptidase S9 prolyl oligopeptidase catalytic" evidence="2">
    <location>
        <begin position="548"/>
        <end position="743"/>
    </location>
</feature>
<evidence type="ECO:0000313" key="4">
    <source>
        <dbReference type="EMBL" id="PQJ52294.1"/>
    </source>
</evidence>
<evidence type="ECO:0000313" key="5">
    <source>
        <dbReference type="Proteomes" id="UP000239007"/>
    </source>
</evidence>
<keyword evidence="5" id="KW-1185">Reference proteome</keyword>
<feature type="chain" id="PRO_5015603466" evidence="1">
    <location>
        <begin position="23"/>
        <end position="743"/>
    </location>
</feature>